<dbReference type="EMBL" id="QKWP01003084">
    <property type="protein sequence ID" value="RIB01504.1"/>
    <property type="molecule type" value="Genomic_DNA"/>
</dbReference>
<protein>
    <recommendedName>
        <fullName evidence="1">ADF-H domain-containing protein</fullName>
    </recommendedName>
</protein>
<accession>A0A397TUL4</accession>
<keyword evidence="3" id="KW-1185">Reference proteome</keyword>
<organism evidence="2 3">
    <name type="scientific">Gigaspora rosea</name>
    <dbReference type="NCBI Taxonomy" id="44941"/>
    <lineage>
        <taxon>Eukaryota</taxon>
        <taxon>Fungi</taxon>
        <taxon>Fungi incertae sedis</taxon>
        <taxon>Mucoromycota</taxon>
        <taxon>Glomeromycotina</taxon>
        <taxon>Glomeromycetes</taxon>
        <taxon>Diversisporales</taxon>
        <taxon>Gigasporaceae</taxon>
        <taxon>Gigaspora</taxon>
    </lineage>
</organism>
<dbReference type="OrthoDB" id="2397787at2759"/>
<dbReference type="InterPro" id="IPR002108">
    <property type="entry name" value="ADF-H"/>
</dbReference>
<dbReference type="Gene3D" id="3.40.20.10">
    <property type="entry name" value="Severin"/>
    <property type="match status" value="1"/>
</dbReference>
<feature type="domain" description="ADF-H" evidence="1">
    <location>
        <begin position="59"/>
        <end position="197"/>
    </location>
</feature>
<dbReference type="Proteomes" id="UP000266673">
    <property type="component" value="Unassembled WGS sequence"/>
</dbReference>
<evidence type="ECO:0000313" key="3">
    <source>
        <dbReference type="Proteomes" id="UP000266673"/>
    </source>
</evidence>
<evidence type="ECO:0000259" key="1">
    <source>
        <dbReference type="PROSITE" id="PS51263"/>
    </source>
</evidence>
<dbReference type="GO" id="GO:0003779">
    <property type="term" value="F:actin binding"/>
    <property type="evidence" value="ECO:0007669"/>
    <property type="project" value="InterPro"/>
</dbReference>
<dbReference type="PROSITE" id="PS51263">
    <property type="entry name" value="ADF_H"/>
    <property type="match status" value="1"/>
</dbReference>
<dbReference type="SUPFAM" id="SSF55753">
    <property type="entry name" value="Actin depolymerizing proteins"/>
    <property type="match status" value="1"/>
</dbReference>
<dbReference type="Pfam" id="PF00241">
    <property type="entry name" value="Cofilin_ADF"/>
    <property type="match status" value="1"/>
</dbReference>
<evidence type="ECO:0000313" key="2">
    <source>
        <dbReference type="EMBL" id="RIB01504.1"/>
    </source>
</evidence>
<reference evidence="2 3" key="1">
    <citation type="submission" date="2018-06" db="EMBL/GenBank/DDBJ databases">
        <title>Comparative genomics reveals the genomic features of Rhizophagus irregularis, R. cerebriforme, R. diaphanum and Gigaspora rosea, and their symbiotic lifestyle signature.</title>
        <authorList>
            <person name="Morin E."/>
            <person name="San Clemente H."/>
            <person name="Chen E.C.H."/>
            <person name="De La Providencia I."/>
            <person name="Hainaut M."/>
            <person name="Kuo A."/>
            <person name="Kohler A."/>
            <person name="Murat C."/>
            <person name="Tang N."/>
            <person name="Roy S."/>
            <person name="Loubradou J."/>
            <person name="Henrissat B."/>
            <person name="Grigoriev I.V."/>
            <person name="Corradi N."/>
            <person name="Roux C."/>
            <person name="Martin F.M."/>
        </authorList>
    </citation>
    <scope>NUCLEOTIDE SEQUENCE [LARGE SCALE GENOMIC DNA]</scope>
    <source>
        <strain evidence="2 3">DAOM 194757</strain>
    </source>
</reference>
<comment type="caution">
    <text evidence="2">The sequence shown here is derived from an EMBL/GenBank/DDBJ whole genome shotgun (WGS) entry which is preliminary data.</text>
</comment>
<name>A0A397TUL4_9GLOM</name>
<sequence length="208" mass="24016">MSVQYVEQFTKDTSNFNTFASVLHDGMRVLNDYSMNYTGNLIGLIKAQIPYFRLEAPISVQYVEQFTEDTCTQAKIPFLVRKFYISGRFDPYNENVYLTKDKGANPCYVIYRICISYETEEIEEWDSPAKKNHSKTIRGNNKIICIRWIPNNAKVRDRMTYATHSFIFEDKIISGLIEIQANDESDLDASKVLEKIGGSSNEKLSIKE</sequence>
<dbReference type="InterPro" id="IPR029006">
    <property type="entry name" value="ADF-H/Gelsolin-like_dom_sf"/>
</dbReference>
<dbReference type="AlphaFoldDB" id="A0A397TUL4"/>
<gene>
    <name evidence="2" type="ORF">C2G38_2230615</name>
</gene>
<proteinExistence type="predicted"/>